<dbReference type="Pfam" id="PF00155">
    <property type="entry name" value="Aminotran_1_2"/>
    <property type="match status" value="1"/>
</dbReference>
<dbReference type="OrthoDB" id="1732682at2759"/>
<dbReference type="GO" id="GO:0008483">
    <property type="term" value="F:transaminase activity"/>
    <property type="evidence" value="ECO:0007669"/>
    <property type="project" value="UniProtKB-KW"/>
</dbReference>
<dbReference type="GO" id="GO:0030170">
    <property type="term" value="F:pyridoxal phosphate binding"/>
    <property type="evidence" value="ECO:0007669"/>
    <property type="project" value="InterPro"/>
</dbReference>
<dbReference type="FunFam" id="3.40.640.10:FF:000012">
    <property type="entry name" value="alanine aminotransferase 2"/>
    <property type="match status" value="1"/>
</dbReference>
<feature type="domain" description="Aminotransferase class I/classII large" evidence="10">
    <location>
        <begin position="123"/>
        <end position="492"/>
    </location>
</feature>
<accession>A0A9P7V991</accession>
<name>A0A9P7V991_9ASCO</name>
<dbReference type="SUPFAM" id="SSF53383">
    <property type="entry name" value="PLP-dependent transferases"/>
    <property type="match status" value="1"/>
</dbReference>
<dbReference type="GeneID" id="66113785"/>
<gene>
    <name evidence="11" type="ORF">KQ657_000411</name>
</gene>
<dbReference type="InterPro" id="IPR015422">
    <property type="entry name" value="PyrdxlP-dep_Trfase_small"/>
</dbReference>
<reference evidence="11" key="1">
    <citation type="submission" date="2021-03" db="EMBL/GenBank/DDBJ databases">
        <authorList>
            <person name="Palmer J.M."/>
        </authorList>
    </citation>
    <scope>NUCLEOTIDE SEQUENCE</scope>
    <source>
        <strain evidence="11">ARV_011</strain>
    </source>
</reference>
<evidence type="ECO:0000256" key="2">
    <source>
        <dbReference type="ARBA" id="ARBA00011738"/>
    </source>
</evidence>
<evidence type="ECO:0000256" key="9">
    <source>
        <dbReference type="ARBA" id="ARBA00080525"/>
    </source>
</evidence>
<sequence>MIRACRSPTILRSSINRMALLCRQAPAAMRFVSFPASQLSISDVNPKAIDAKYAVRGKIPIRADELKEMLENSDDHNLPFDRIILANIGNPQQLDQKPLTWYRQVLCLLQYPTLLHNPPSDFPADVVERAKTLHSNVGSLGAYSHSQGAIHIRKSVAKFIEERDGLEFPANPKDIFLTSGASAAVQYLLQLFSNSPKLSYLIPIPQYPLYTATITLNNARPIGYFLDESNHWSTDPAEIRQLIKENADFDIKALVVINPGNPTGAILAREDIVEICKIAAENGIVVIADEVYQENVFKGEFISVRKVLKELQRDFPGKYDKVQLASLHSTSKGVSGECGQRGGYMELVGFKPEVQDVIFKLALINLCSVVLGQVLMELMINPPKKGDPSYELYHKETQGIHKDLMHRATQLYKSFLEMEDIECNKPMGAMYLFPSLKFTKEKYPKLFEEAEKTGAIIDEVYCIELLENTGICCVPGSGFGQKPDTYHVRTTFLPPGDEWIKRWNKFHADFVAKYTS</sequence>
<evidence type="ECO:0000313" key="12">
    <source>
        <dbReference type="Proteomes" id="UP000790833"/>
    </source>
</evidence>
<comment type="similarity">
    <text evidence="6">Belongs to the class-I pyridoxal-phosphate-dependent aminotransferase family. Alanine aminotransferase subfamily.</text>
</comment>
<evidence type="ECO:0000256" key="1">
    <source>
        <dbReference type="ARBA" id="ARBA00001933"/>
    </source>
</evidence>
<dbReference type="Gene3D" id="1.10.287.1970">
    <property type="match status" value="1"/>
</dbReference>
<dbReference type="InterPro" id="IPR015421">
    <property type="entry name" value="PyrdxlP-dep_Trfase_major"/>
</dbReference>
<dbReference type="InterPro" id="IPR045088">
    <property type="entry name" value="ALAT1/2-like"/>
</dbReference>
<comment type="caution">
    <text evidence="11">The sequence shown here is derived from an EMBL/GenBank/DDBJ whole genome shotgun (WGS) entry which is preliminary data.</text>
</comment>
<organism evidence="11 12">
    <name type="scientific">Scheffersomyces spartinae</name>
    <dbReference type="NCBI Taxonomy" id="45513"/>
    <lineage>
        <taxon>Eukaryota</taxon>
        <taxon>Fungi</taxon>
        <taxon>Dikarya</taxon>
        <taxon>Ascomycota</taxon>
        <taxon>Saccharomycotina</taxon>
        <taxon>Pichiomycetes</taxon>
        <taxon>Debaryomycetaceae</taxon>
        <taxon>Scheffersomyces</taxon>
    </lineage>
</organism>
<dbReference type="AlphaFoldDB" id="A0A9P7V991"/>
<evidence type="ECO:0000313" key="11">
    <source>
        <dbReference type="EMBL" id="KAG7193721.1"/>
    </source>
</evidence>
<keyword evidence="12" id="KW-1185">Reference proteome</keyword>
<dbReference type="Proteomes" id="UP000790833">
    <property type="component" value="Unassembled WGS sequence"/>
</dbReference>
<dbReference type="InterPro" id="IPR015424">
    <property type="entry name" value="PyrdxlP-dep_Trfase"/>
</dbReference>
<keyword evidence="5" id="KW-0663">Pyridoxal phosphate</keyword>
<dbReference type="RefSeq" id="XP_043049269.1">
    <property type="nucleotide sequence ID" value="XM_043191257.1"/>
</dbReference>
<keyword evidence="4" id="KW-0808">Transferase</keyword>
<evidence type="ECO:0000256" key="6">
    <source>
        <dbReference type="ARBA" id="ARBA00025785"/>
    </source>
</evidence>
<proteinExistence type="inferred from homology"/>
<evidence type="ECO:0000256" key="7">
    <source>
        <dbReference type="ARBA" id="ARBA00077894"/>
    </source>
</evidence>
<dbReference type="EMBL" id="JAHMUF010000010">
    <property type="protein sequence ID" value="KAG7193721.1"/>
    <property type="molecule type" value="Genomic_DNA"/>
</dbReference>
<dbReference type="CDD" id="cd00609">
    <property type="entry name" value="AAT_like"/>
    <property type="match status" value="1"/>
</dbReference>
<dbReference type="Gene3D" id="3.90.1150.10">
    <property type="entry name" value="Aspartate Aminotransferase, domain 1"/>
    <property type="match status" value="1"/>
</dbReference>
<protein>
    <recommendedName>
        <fullName evidence="7">Glutamate pyruvate transaminase</fullName>
    </recommendedName>
    <alternativeName>
        <fullName evidence="8">Glutamic--alanine transaminase</fullName>
    </alternativeName>
    <alternativeName>
        <fullName evidence="9">Glutamic--pyruvic transaminase</fullName>
    </alternativeName>
</protein>
<dbReference type="PANTHER" id="PTHR11751">
    <property type="entry name" value="ALANINE AMINOTRANSFERASE"/>
    <property type="match status" value="1"/>
</dbReference>
<evidence type="ECO:0000256" key="3">
    <source>
        <dbReference type="ARBA" id="ARBA00022576"/>
    </source>
</evidence>
<keyword evidence="3" id="KW-0032">Aminotransferase</keyword>
<dbReference type="Gene3D" id="3.40.640.10">
    <property type="entry name" value="Type I PLP-dependent aspartate aminotransferase-like (Major domain)"/>
    <property type="match status" value="1"/>
</dbReference>
<dbReference type="PANTHER" id="PTHR11751:SF29">
    <property type="entry name" value="ALANINE TRANSAMINASE"/>
    <property type="match status" value="1"/>
</dbReference>
<dbReference type="InterPro" id="IPR004839">
    <property type="entry name" value="Aminotransferase_I/II_large"/>
</dbReference>
<comment type="cofactor">
    <cofactor evidence="1">
        <name>pyridoxal 5'-phosphate</name>
        <dbReference type="ChEBI" id="CHEBI:597326"/>
    </cofactor>
</comment>
<evidence type="ECO:0000256" key="8">
    <source>
        <dbReference type="ARBA" id="ARBA00078532"/>
    </source>
</evidence>
<comment type="subunit">
    <text evidence="2">Homodimer.</text>
</comment>
<evidence type="ECO:0000259" key="10">
    <source>
        <dbReference type="Pfam" id="PF00155"/>
    </source>
</evidence>
<evidence type="ECO:0000256" key="5">
    <source>
        <dbReference type="ARBA" id="ARBA00022898"/>
    </source>
</evidence>
<dbReference type="FunFam" id="1.10.287.1970:FF:000001">
    <property type="entry name" value="Alanine aminotransferase 2"/>
    <property type="match status" value="1"/>
</dbReference>
<evidence type="ECO:0000256" key="4">
    <source>
        <dbReference type="ARBA" id="ARBA00022679"/>
    </source>
</evidence>